<feature type="compositionally biased region" description="Basic and acidic residues" evidence="1">
    <location>
        <begin position="160"/>
        <end position="174"/>
    </location>
</feature>
<evidence type="ECO:0000313" key="3">
    <source>
        <dbReference type="Proteomes" id="UP000002640"/>
    </source>
</evidence>
<protein>
    <submittedName>
        <fullName evidence="2">Uncharacterized protein</fullName>
    </submittedName>
</protein>
<feature type="region of interest" description="Disordered" evidence="1">
    <location>
        <begin position="159"/>
        <end position="259"/>
    </location>
</feature>
<organism evidence="2 3">
    <name type="scientific">Phytophthora sojae (strain P6497)</name>
    <name type="common">Soybean stem and root rot agent</name>
    <name type="synonym">Phytophthora megasperma f. sp. glycines</name>
    <dbReference type="NCBI Taxonomy" id="1094619"/>
    <lineage>
        <taxon>Eukaryota</taxon>
        <taxon>Sar</taxon>
        <taxon>Stramenopiles</taxon>
        <taxon>Oomycota</taxon>
        <taxon>Peronosporomycetes</taxon>
        <taxon>Peronosporales</taxon>
        <taxon>Peronosporaceae</taxon>
        <taxon>Phytophthora</taxon>
    </lineage>
</organism>
<proteinExistence type="predicted"/>
<evidence type="ECO:0000256" key="1">
    <source>
        <dbReference type="SAM" id="MobiDB-lite"/>
    </source>
</evidence>
<dbReference type="GeneID" id="20650165"/>
<accession>G4ZQZ4</accession>
<feature type="compositionally biased region" description="Polar residues" evidence="1">
    <location>
        <begin position="183"/>
        <end position="198"/>
    </location>
</feature>
<name>G4ZQZ4_PHYSP</name>
<dbReference type="AlphaFoldDB" id="G4ZQZ4"/>
<feature type="compositionally biased region" description="Polar residues" evidence="1">
    <location>
        <begin position="218"/>
        <end position="229"/>
    </location>
</feature>
<sequence length="276" mass="30426">MFLADANEWGCIGASHFVSRPSILKSSRFSTPLGPLAIRKMEQLQRSLSERLASTPLETNVDFIDQDGVIRRSCTVTKPMLMQGASVGKLEFLSTELDDDKPQSSAVLELSSVRLSPLATRSVSESEMNRPIPREERVRRCTQFQLQLRERKHSILVEQNTRHEERSQLWHDASELDPDVETTSENTVRTPSPRSQTYVDEDGNVRRKSSAASFGASRDTSVSNDQGTATVDGDNATPKSPPSPIALVFGQGKASPTPPRISASLVLEFAQTINDS</sequence>
<dbReference type="KEGG" id="psoj:PHYSODRAFT_361328"/>
<dbReference type="SMR" id="G4ZQZ4"/>
<reference evidence="2 3" key="1">
    <citation type="journal article" date="2006" name="Science">
        <title>Phytophthora genome sequences uncover evolutionary origins and mechanisms of pathogenesis.</title>
        <authorList>
            <person name="Tyler B.M."/>
            <person name="Tripathy S."/>
            <person name="Zhang X."/>
            <person name="Dehal P."/>
            <person name="Jiang R.H."/>
            <person name="Aerts A."/>
            <person name="Arredondo F.D."/>
            <person name="Baxter L."/>
            <person name="Bensasson D."/>
            <person name="Beynon J.L."/>
            <person name="Chapman J."/>
            <person name="Damasceno C.M."/>
            <person name="Dorrance A.E."/>
            <person name="Dou D."/>
            <person name="Dickerman A.W."/>
            <person name="Dubchak I.L."/>
            <person name="Garbelotto M."/>
            <person name="Gijzen M."/>
            <person name="Gordon S.G."/>
            <person name="Govers F."/>
            <person name="Grunwald N.J."/>
            <person name="Huang W."/>
            <person name="Ivors K.L."/>
            <person name="Jones R.W."/>
            <person name="Kamoun S."/>
            <person name="Krampis K."/>
            <person name="Lamour K.H."/>
            <person name="Lee M.K."/>
            <person name="McDonald W.H."/>
            <person name="Medina M."/>
            <person name="Meijer H.J."/>
            <person name="Nordberg E.K."/>
            <person name="Maclean D.J."/>
            <person name="Ospina-Giraldo M.D."/>
            <person name="Morris P.F."/>
            <person name="Phuntumart V."/>
            <person name="Putnam N.H."/>
            <person name="Rash S."/>
            <person name="Rose J.K."/>
            <person name="Sakihama Y."/>
            <person name="Salamov A.A."/>
            <person name="Savidor A."/>
            <person name="Scheuring C.F."/>
            <person name="Smith B.M."/>
            <person name="Sobral B.W."/>
            <person name="Terry A."/>
            <person name="Torto-Alalibo T.A."/>
            <person name="Win J."/>
            <person name="Xu Z."/>
            <person name="Zhang H."/>
            <person name="Grigoriev I.V."/>
            <person name="Rokhsar D.S."/>
            <person name="Boore J.L."/>
        </authorList>
    </citation>
    <scope>NUCLEOTIDE SEQUENCE [LARGE SCALE GENOMIC DNA]</scope>
    <source>
        <strain evidence="2 3">P6497</strain>
    </source>
</reference>
<keyword evidence="3" id="KW-1185">Reference proteome</keyword>
<evidence type="ECO:0000313" key="2">
    <source>
        <dbReference type="EMBL" id="EGZ14074.1"/>
    </source>
</evidence>
<gene>
    <name evidence="2" type="ORF">PHYSODRAFT_361328</name>
</gene>
<dbReference type="RefSeq" id="XP_009531503.1">
    <property type="nucleotide sequence ID" value="XM_009533208.1"/>
</dbReference>
<dbReference type="EMBL" id="JH159156">
    <property type="protein sequence ID" value="EGZ14074.1"/>
    <property type="molecule type" value="Genomic_DNA"/>
</dbReference>
<dbReference type="Proteomes" id="UP000002640">
    <property type="component" value="Unassembled WGS sequence"/>
</dbReference>
<dbReference type="InParanoid" id="G4ZQZ4"/>